<accession>A0AAV4VD07</accession>
<evidence type="ECO:0000313" key="1">
    <source>
        <dbReference type="EMBL" id="GIY67850.1"/>
    </source>
</evidence>
<keyword evidence="2" id="KW-1185">Reference proteome</keyword>
<evidence type="ECO:0000313" key="2">
    <source>
        <dbReference type="Proteomes" id="UP001054945"/>
    </source>
</evidence>
<dbReference type="AlphaFoldDB" id="A0AAV4VD07"/>
<reference evidence="1 2" key="1">
    <citation type="submission" date="2021-06" db="EMBL/GenBank/DDBJ databases">
        <title>Caerostris extrusa draft genome.</title>
        <authorList>
            <person name="Kono N."/>
            <person name="Arakawa K."/>
        </authorList>
    </citation>
    <scope>NUCLEOTIDE SEQUENCE [LARGE SCALE GENOMIC DNA]</scope>
</reference>
<dbReference type="Proteomes" id="UP001054945">
    <property type="component" value="Unassembled WGS sequence"/>
</dbReference>
<sequence>MVTEFISTSTPPVKSADGSLAAHGKLASVNGRLLRIIFCLEAIKFTNPSIENRLDCTACFGGGGQCFSRECIFLLKSDVLDRKGGFNSEEAGAYVASEVSVMKGWFTWHATKRRKGTAYALTESRDLKIPLPPLCDPQKRSQIYSLS</sequence>
<proteinExistence type="predicted"/>
<protein>
    <submittedName>
        <fullName evidence="1">Uncharacterized protein</fullName>
    </submittedName>
</protein>
<name>A0AAV4VD07_CAEEX</name>
<gene>
    <name evidence="1" type="ORF">CEXT_662601</name>
</gene>
<dbReference type="EMBL" id="BPLR01014287">
    <property type="protein sequence ID" value="GIY67850.1"/>
    <property type="molecule type" value="Genomic_DNA"/>
</dbReference>
<organism evidence="1 2">
    <name type="scientific">Caerostris extrusa</name>
    <name type="common">Bark spider</name>
    <name type="synonym">Caerostris bankana</name>
    <dbReference type="NCBI Taxonomy" id="172846"/>
    <lineage>
        <taxon>Eukaryota</taxon>
        <taxon>Metazoa</taxon>
        <taxon>Ecdysozoa</taxon>
        <taxon>Arthropoda</taxon>
        <taxon>Chelicerata</taxon>
        <taxon>Arachnida</taxon>
        <taxon>Araneae</taxon>
        <taxon>Araneomorphae</taxon>
        <taxon>Entelegynae</taxon>
        <taxon>Araneoidea</taxon>
        <taxon>Araneidae</taxon>
        <taxon>Caerostris</taxon>
    </lineage>
</organism>
<comment type="caution">
    <text evidence="1">The sequence shown here is derived from an EMBL/GenBank/DDBJ whole genome shotgun (WGS) entry which is preliminary data.</text>
</comment>